<protein>
    <submittedName>
        <fullName evidence="2 4">Uncharacterized protein</fullName>
    </submittedName>
</protein>
<evidence type="ECO:0000313" key="3">
    <source>
        <dbReference type="Proteomes" id="UP000267027"/>
    </source>
</evidence>
<evidence type="ECO:0000313" key="2">
    <source>
        <dbReference type="EMBL" id="VDM59764.1"/>
    </source>
</evidence>
<dbReference type="AlphaFoldDB" id="A0A0R3PRM9"/>
<dbReference type="EMBL" id="UYYA01004126">
    <property type="protein sequence ID" value="VDM59764.1"/>
    <property type="molecule type" value="Genomic_DNA"/>
</dbReference>
<evidence type="ECO:0000256" key="1">
    <source>
        <dbReference type="SAM" id="MobiDB-lite"/>
    </source>
</evidence>
<feature type="region of interest" description="Disordered" evidence="1">
    <location>
        <begin position="1"/>
        <end position="20"/>
    </location>
</feature>
<gene>
    <name evidence="2" type="ORF">ACOC_LOCUS8179</name>
</gene>
<dbReference type="WBParaSite" id="ACOC_0000817801-mRNA-1">
    <property type="protein sequence ID" value="ACOC_0000817801-mRNA-1"/>
    <property type="gene ID" value="ACOC_0000817801"/>
</dbReference>
<reference evidence="4" key="1">
    <citation type="submission" date="2017-02" db="UniProtKB">
        <authorList>
            <consortium name="WormBaseParasite"/>
        </authorList>
    </citation>
    <scope>IDENTIFICATION</scope>
</reference>
<name>A0A0R3PRM9_ANGCS</name>
<keyword evidence="3" id="KW-1185">Reference proteome</keyword>
<organism evidence="4">
    <name type="scientific">Angiostrongylus costaricensis</name>
    <name type="common">Nematode worm</name>
    <dbReference type="NCBI Taxonomy" id="334426"/>
    <lineage>
        <taxon>Eukaryota</taxon>
        <taxon>Metazoa</taxon>
        <taxon>Ecdysozoa</taxon>
        <taxon>Nematoda</taxon>
        <taxon>Chromadorea</taxon>
        <taxon>Rhabditida</taxon>
        <taxon>Rhabditina</taxon>
        <taxon>Rhabditomorpha</taxon>
        <taxon>Strongyloidea</taxon>
        <taxon>Metastrongylidae</taxon>
        <taxon>Angiostrongylus</taxon>
    </lineage>
</organism>
<accession>A0A0R3PRM9</accession>
<reference evidence="2 3" key="2">
    <citation type="submission" date="2018-11" db="EMBL/GenBank/DDBJ databases">
        <authorList>
            <consortium name="Pathogen Informatics"/>
        </authorList>
    </citation>
    <scope>NUCLEOTIDE SEQUENCE [LARGE SCALE GENOMIC DNA]</scope>
    <source>
        <strain evidence="2 3">Costa Rica</strain>
    </source>
</reference>
<feature type="compositionally biased region" description="Gly residues" evidence="1">
    <location>
        <begin position="1"/>
        <end position="11"/>
    </location>
</feature>
<dbReference type="Proteomes" id="UP000267027">
    <property type="component" value="Unassembled WGS sequence"/>
</dbReference>
<evidence type="ECO:0000313" key="4">
    <source>
        <dbReference type="WBParaSite" id="ACOC_0000817801-mRNA-1"/>
    </source>
</evidence>
<sequence length="114" mass="12030">MSRIGVEGGAAGRRPIGGRSAALTCCGRPRAAATRPSRAVVVVAAAAAASRTHSVELGGRIAELPPQVASLLPQCVHLFWRFSVLITFALLFHSTASHRSTESGMSWRFSRTTS</sequence>
<proteinExistence type="predicted"/>